<feature type="domain" description="NADH:quinone oxidoreductase/Mrp antiporter transmembrane" evidence="9">
    <location>
        <begin position="101"/>
        <end position="343"/>
    </location>
</feature>
<dbReference type="InterPro" id="IPR003918">
    <property type="entry name" value="NADH_UbQ_OxRdtase"/>
</dbReference>
<comment type="similarity">
    <text evidence="2">Belongs to the CPA3 antiporters (TC 2.A.63) subunit D family.</text>
</comment>
<dbReference type="RefSeq" id="WP_221270445.1">
    <property type="nucleotide sequence ID" value="NZ_JACHID010000007.1"/>
</dbReference>
<keyword evidence="3" id="KW-1003">Cell membrane</keyword>
<accession>A0A7W7Y4S4</accession>
<keyword evidence="4 7" id="KW-0812">Transmembrane</keyword>
<dbReference type="PANTHER" id="PTHR42703:SF1">
    <property type="entry name" value="NA(+)_H(+) ANTIPORTER SUBUNIT D1"/>
    <property type="match status" value="1"/>
</dbReference>
<gene>
    <name evidence="10" type="ORF">HNR37_001392</name>
</gene>
<dbReference type="GO" id="GO:0008137">
    <property type="term" value="F:NADH dehydrogenase (ubiquinone) activity"/>
    <property type="evidence" value="ECO:0007669"/>
    <property type="project" value="InterPro"/>
</dbReference>
<evidence type="ECO:0000256" key="8">
    <source>
        <dbReference type="SAM" id="Phobius"/>
    </source>
</evidence>
<organism evidence="10 11">
    <name type="scientific">Desulfurispira natronophila</name>
    <dbReference type="NCBI Taxonomy" id="682562"/>
    <lineage>
        <taxon>Bacteria</taxon>
        <taxon>Pseudomonadati</taxon>
        <taxon>Chrysiogenota</taxon>
        <taxon>Chrysiogenia</taxon>
        <taxon>Chrysiogenales</taxon>
        <taxon>Chrysiogenaceae</taxon>
        <taxon>Desulfurispira</taxon>
    </lineage>
</organism>
<keyword evidence="11" id="KW-1185">Reference proteome</keyword>
<feature type="transmembrane region" description="Helical" evidence="8">
    <location>
        <begin position="477"/>
        <end position="494"/>
    </location>
</feature>
<evidence type="ECO:0000256" key="4">
    <source>
        <dbReference type="ARBA" id="ARBA00022692"/>
    </source>
</evidence>
<feature type="transmembrane region" description="Helical" evidence="8">
    <location>
        <begin position="299"/>
        <end position="322"/>
    </location>
</feature>
<feature type="transmembrane region" description="Helical" evidence="8">
    <location>
        <begin position="271"/>
        <end position="293"/>
    </location>
</feature>
<dbReference type="GO" id="GO:0042773">
    <property type="term" value="P:ATP synthesis coupled electron transport"/>
    <property type="evidence" value="ECO:0007669"/>
    <property type="project" value="InterPro"/>
</dbReference>
<protein>
    <submittedName>
        <fullName evidence="10">Formate hydrogenlyase subunit 3/multisubunit Na+/H+ antiporter MnhD subunit</fullName>
    </submittedName>
</protein>
<evidence type="ECO:0000259" key="9">
    <source>
        <dbReference type="Pfam" id="PF00361"/>
    </source>
</evidence>
<feature type="transmembrane region" description="Helical" evidence="8">
    <location>
        <begin position="136"/>
        <end position="159"/>
    </location>
</feature>
<evidence type="ECO:0000256" key="1">
    <source>
        <dbReference type="ARBA" id="ARBA00004651"/>
    </source>
</evidence>
<keyword evidence="10" id="KW-0456">Lyase</keyword>
<feature type="transmembrane region" description="Helical" evidence="8">
    <location>
        <begin position="373"/>
        <end position="394"/>
    </location>
</feature>
<comment type="caution">
    <text evidence="10">The sequence shown here is derived from an EMBL/GenBank/DDBJ whole genome shotgun (WGS) entry which is preliminary data.</text>
</comment>
<evidence type="ECO:0000256" key="5">
    <source>
        <dbReference type="ARBA" id="ARBA00022989"/>
    </source>
</evidence>
<dbReference type="Pfam" id="PF00361">
    <property type="entry name" value="Proton_antipo_M"/>
    <property type="match status" value="1"/>
</dbReference>
<feature type="transmembrane region" description="Helical" evidence="8">
    <location>
        <begin position="525"/>
        <end position="547"/>
    </location>
</feature>
<evidence type="ECO:0000256" key="2">
    <source>
        <dbReference type="ARBA" id="ARBA00005346"/>
    </source>
</evidence>
<feature type="transmembrane region" description="Helical" evidence="8">
    <location>
        <begin position="243"/>
        <end position="264"/>
    </location>
</feature>
<proteinExistence type="inferred from homology"/>
<dbReference type="GO" id="GO:0005886">
    <property type="term" value="C:plasma membrane"/>
    <property type="evidence" value="ECO:0007669"/>
    <property type="project" value="UniProtKB-SubCell"/>
</dbReference>
<dbReference type="EMBL" id="JACHID010000007">
    <property type="protein sequence ID" value="MBB5022075.1"/>
    <property type="molecule type" value="Genomic_DNA"/>
</dbReference>
<feature type="transmembrane region" description="Helical" evidence="8">
    <location>
        <begin position="334"/>
        <end position="353"/>
    </location>
</feature>
<dbReference type="PRINTS" id="PR01437">
    <property type="entry name" value="NUOXDRDTASE4"/>
</dbReference>
<dbReference type="PANTHER" id="PTHR42703">
    <property type="entry name" value="NADH DEHYDROGENASE"/>
    <property type="match status" value="1"/>
</dbReference>
<dbReference type="Proteomes" id="UP000528322">
    <property type="component" value="Unassembled WGS sequence"/>
</dbReference>
<feature type="transmembrane region" description="Helical" evidence="8">
    <location>
        <begin position="107"/>
        <end position="124"/>
    </location>
</feature>
<evidence type="ECO:0000313" key="10">
    <source>
        <dbReference type="EMBL" id="MBB5022075.1"/>
    </source>
</evidence>
<keyword evidence="5 8" id="KW-1133">Transmembrane helix</keyword>
<evidence type="ECO:0000256" key="6">
    <source>
        <dbReference type="ARBA" id="ARBA00023136"/>
    </source>
</evidence>
<feature type="transmembrane region" description="Helical" evidence="8">
    <location>
        <begin position="179"/>
        <end position="203"/>
    </location>
</feature>
<dbReference type="GO" id="GO:0016829">
    <property type="term" value="F:lyase activity"/>
    <property type="evidence" value="ECO:0007669"/>
    <property type="project" value="UniProtKB-KW"/>
</dbReference>
<evidence type="ECO:0000313" key="11">
    <source>
        <dbReference type="Proteomes" id="UP000528322"/>
    </source>
</evidence>
<feature type="transmembrane region" description="Helical" evidence="8">
    <location>
        <begin position="406"/>
        <end position="425"/>
    </location>
</feature>
<dbReference type="AlphaFoldDB" id="A0A7W7Y4S4"/>
<reference evidence="10 11" key="1">
    <citation type="submission" date="2020-08" db="EMBL/GenBank/DDBJ databases">
        <title>Genomic Encyclopedia of Type Strains, Phase IV (KMG-IV): sequencing the most valuable type-strain genomes for metagenomic binning, comparative biology and taxonomic classification.</title>
        <authorList>
            <person name="Goeker M."/>
        </authorList>
    </citation>
    <scope>NUCLEOTIDE SEQUENCE [LARGE SCALE GENOMIC DNA]</scope>
    <source>
        <strain evidence="10 11">DSM 22071</strain>
    </source>
</reference>
<comment type="subcellular location">
    <subcellularLocation>
        <location evidence="1">Cell membrane</location>
        <topology evidence="1">Multi-pass membrane protein</topology>
    </subcellularLocation>
    <subcellularLocation>
        <location evidence="7">Membrane</location>
        <topology evidence="7">Multi-pass membrane protein</topology>
    </subcellularLocation>
</comment>
<feature type="transmembrane region" description="Helical" evidence="8">
    <location>
        <begin position="84"/>
        <end position="101"/>
    </location>
</feature>
<evidence type="ECO:0000256" key="3">
    <source>
        <dbReference type="ARBA" id="ARBA00022475"/>
    </source>
</evidence>
<sequence length="548" mass="59085">MAFALGTPFKRLALSLVPLAALPALAMGLLLPNYQVHLDWLLLGSQIGVHDLNRPFLLLASLLWLLAAMFARSWMAHDTNAKRFYLYFLLTMTGNLGAILAQDILTFYTLFALMTFSAFGLIIHDGKESSLRAGKVYLVLALVGEVLLLMALFTIGLRLGNVPLHQLTEFYGTLDNPHLTASLILAGFAIKMGAVPLHVWLALAHPCAPVPASAVLSGIIIKTGLLGWLQFLPMGGDVNLQTLGWVVIGSGFLTTFVGALLGVVQYKAKTVLAYSSISQMGLVSVLVGVALLLPQHWPTLVGIICLFALHHGLAKSALFLGVGAVSHGGQPLRWLIALPALALAGLPLTTGALAKGGMKEVFYLLPELPIAPWLLSASSILTTLLMVRFLYLVWPRQVDSVAFNRSHLAWILNIALVVSLPWWWAQQHAPIAVNSSWQSGAVGEGLLLVTGGVFLGYALWKSCSSIPAPLRIPEGDLVNPISGIIHYVVLWIVLHRGDLTLTGGNRKLTATRPQWLGPALKHTELFLRTTIIVGVLMVGLMAGLFVLL</sequence>
<keyword evidence="6 8" id="KW-0472">Membrane</keyword>
<dbReference type="InterPro" id="IPR001750">
    <property type="entry name" value="ND/Mrp_TM"/>
</dbReference>
<evidence type="ECO:0000256" key="7">
    <source>
        <dbReference type="RuleBase" id="RU000320"/>
    </source>
</evidence>
<feature type="transmembrane region" description="Helical" evidence="8">
    <location>
        <begin position="437"/>
        <end position="457"/>
    </location>
</feature>
<name>A0A7W7Y4S4_9BACT</name>
<feature type="transmembrane region" description="Helical" evidence="8">
    <location>
        <begin position="210"/>
        <end position="231"/>
    </location>
</feature>
<feature type="transmembrane region" description="Helical" evidence="8">
    <location>
        <begin position="52"/>
        <end position="72"/>
    </location>
</feature>
<dbReference type="InterPro" id="IPR050586">
    <property type="entry name" value="CPA3_Na-H_Antiporter_D"/>
</dbReference>